<dbReference type="InterPro" id="IPR024747">
    <property type="entry name" value="Pyridox_Oxase-rel"/>
</dbReference>
<name>A0A101RNK5_9ACTN</name>
<dbReference type="STRING" id="58343.AQJ46_42435"/>
<comment type="caution">
    <text evidence="1">The sequence shown here is derived from an EMBL/GenBank/DDBJ whole genome shotgun (WGS) entry which is preliminary data.</text>
</comment>
<dbReference type="InterPro" id="IPR012349">
    <property type="entry name" value="Split_barrel_FMN-bd"/>
</dbReference>
<dbReference type="Pfam" id="PF12900">
    <property type="entry name" value="Pyridox_ox_2"/>
    <property type="match status" value="1"/>
</dbReference>
<dbReference type="Gene3D" id="2.30.110.10">
    <property type="entry name" value="Electron Transport, Fmn-binding Protein, Chain A"/>
    <property type="match status" value="1"/>
</dbReference>
<evidence type="ECO:0000313" key="2">
    <source>
        <dbReference type="Proteomes" id="UP000053669"/>
    </source>
</evidence>
<dbReference type="AlphaFoldDB" id="A0A101RNK5"/>
<protein>
    <recommendedName>
        <fullName evidence="3">Pyridoxamine 5'-phosphate oxidase</fullName>
    </recommendedName>
</protein>
<dbReference type="SUPFAM" id="SSF50475">
    <property type="entry name" value="FMN-binding split barrel"/>
    <property type="match status" value="1"/>
</dbReference>
<proteinExistence type="predicted"/>
<dbReference type="EMBL" id="LMWU01000055">
    <property type="protein sequence ID" value="KUN58932.1"/>
    <property type="molecule type" value="Genomic_DNA"/>
</dbReference>
<accession>A0A101RNK5</accession>
<sequence>MPRTEPSLEQIEGAITDLLRTEEIAALAVLDGTGAPSVSTMHIAADGLRVYMHTFARTRKRSEMVKDGRVSYVVSHLPSGGYDERFETRSLQVKGRAALVVAPDEIALAARLSREQFPWAATSGMFDQVKGPEEGQQAFFRIDPVQAVWADHRVGLMWRTLLDFTADGSGLSAMQPYAELFTSQG</sequence>
<dbReference type="RefSeq" id="WP_059210693.1">
    <property type="nucleotide sequence ID" value="NZ_KQ948674.1"/>
</dbReference>
<organism evidence="1 2">
    <name type="scientific">Streptomyces canus</name>
    <dbReference type="NCBI Taxonomy" id="58343"/>
    <lineage>
        <taxon>Bacteria</taxon>
        <taxon>Bacillati</taxon>
        <taxon>Actinomycetota</taxon>
        <taxon>Actinomycetes</taxon>
        <taxon>Kitasatosporales</taxon>
        <taxon>Streptomycetaceae</taxon>
        <taxon>Streptomyces</taxon>
        <taxon>Streptomyces aurantiacus group</taxon>
    </lineage>
</organism>
<reference evidence="1 2" key="1">
    <citation type="submission" date="2015-10" db="EMBL/GenBank/DDBJ databases">
        <title>Draft genome sequence of Streptomyces canus DSM 40017, type strain for the species Streptomyces canus.</title>
        <authorList>
            <person name="Ruckert C."/>
            <person name="Winkler A."/>
            <person name="Kalinowski J."/>
            <person name="Kampfer P."/>
            <person name="Glaeser S."/>
        </authorList>
    </citation>
    <scope>NUCLEOTIDE SEQUENCE [LARGE SCALE GENOMIC DNA]</scope>
    <source>
        <strain evidence="1 2">DSM 40017</strain>
    </source>
</reference>
<dbReference type="Proteomes" id="UP000053669">
    <property type="component" value="Unassembled WGS sequence"/>
</dbReference>
<evidence type="ECO:0008006" key="3">
    <source>
        <dbReference type="Google" id="ProtNLM"/>
    </source>
</evidence>
<gene>
    <name evidence="1" type="ORF">AQJ46_42435</name>
</gene>
<evidence type="ECO:0000313" key="1">
    <source>
        <dbReference type="EMBL" id="KUN58932.1"/>
    </source>
</evidence>